<keyword evidence="3" id="KW-1185">Reference proteome</keyword>
<dbReference type="GO" id="GO:0003676">
    <property type="term" value="F:nucleic acid binding"/>
    <property type="evidence" value="ECO:0007669"/>
    <property type="project" value="InterPro"/>
</dbReference>
<name>A0AAD9PX63_ACRCE</name>
<reference evidence="2" key="2">
    <citation type="journal article" date="2023" name="Science">
        <title>Genomic signatures of disease resistance in endangered staghorn corals.</title>
        <authorList>
            <person name="Vollmer S.V."/>
            <person name="Selwyn J.D."/>
            <person name="Despard B.A."/>
            <person name="Roesel C.L."/>
        </authorList>
    </citation>
    <scope>NUCLEOTIDE SEQUENCE</scope>
    <source>
        <strain evidence="2">K2</strain>
    </source>
</reference>
<proteinExistence type="predicted"/>
<evidence type="ECO:0000256" key="1">
    <source>
        <dbReference type="SAM" id="MobiDB-lite"/>
    </source>
</evidence>
<accession>A0AAD9PX63</accession>
<comment type="caution">
    <text evidence="2">The sequence shown here is derived from an EMBL/GenBank/DDBJ whole genome shotgun (WGS) entry which is preliminary data.</text>
</comment>
<feature type="region of interest" description="Disordered" evidence="1">
    <location>
        <begin position="52"/>
        <end position="72"/>
    </location>
</feature>
<sequence>MVFKQEMSEEIRAFIRFASNCEGWKVNDIVKETGISRASLYRILKKRSVNGNCHSPEHQFQRQKRGHPAKLSSRDKRLLLREIPRLRKEEGQFTVKRLMFQAGITLKHPTEPFSYLQAHKKGILTEKDLKERLKFAQKMQREYDDQFWKNSISCFLDGVSFIHKYNPSDQARAPKGRIWRKPSEGLSYGCTAKGAHSGSGGRVAKFMVAVSYENGVILCEQYEKLNGRYFKSLVEREFPRMFNIAAKGGPELFIQDGDPSQNSCIARAAWRKLGAKLISIPARRILRNDALKHNITFESYPQFCQRVVGTITNFNRDIIDKTIESMNTQMKLIIEKKGHRTKY</sequence>
<organism evidence="2 3">
    <name type="scientific">Acropora cervicornis</name>
    <name type="common">Staghorn coral</name>
    <dbReference type="NCBI Taxonomy" id="6130"/>
    <lineage>
        <taxon>Eukaryota</taxon>
        <taxon>Metazoa</taxon>
        <taxon>Cnidaria</taxon>
        <taxon>Anthozoa</taxon>
        <taxon>Hexacorallia</taxon>
        <taxon>Scleractinia</taxon>
        <taxon>Astrocoeniina</taxon>
        <taxon>Acroporidae</taxon>
        <taxon>Acropora</taxon>
    </lineage>
</organism>
<dbReference type="AlphaFoldDB" id="A0AAD9PX63"/>
<dbReference type="EMBL" id="JARQWQ010000107">
    <property type="protein sequence ID" value="KAK2550691.1"/>
    <property type="molecule type" value="Genomic_DNA"/>
</dbReference>
<gene>
    <name evidence="2" type="ORF">P5673_028559</name>
</gene>
<protein>
    <submittedName>
        <fullName evidence="2">Uncharacterized protein</fullName>
    </submittedName>
</protein>
<evidence type="ECO:0000313" key="2">
    <source>
        <dbReference type="EMBL" id="KAK2550691.1"/>
    </source>
</evidence>
<dbReference type="Gene3D" id="3.30.420.10">
    <property type="entry name" value="Ribonuclease H-like superfamily/Ribonuclease H"/>
    <property type="match status" value="1"/>
</dbReference>
<dbReference type="Gene3D" id="1.10.10.60">
    <property type="entry name" value="Homeodomain-like"/>
    <property type="match status" value="1"/>
</dbReference>
<dbReference type="InterPro" id="IPR036397">
    <property type="entry name" value="RNaseH_sf"/>
</dbReference>
<reference evidence="2" key="1">
    <citation type="journal article" date="2023" name="G3 (Bethesda)">
        <title>Whole genome assembly and annotation of the endangered Caribbean coral Acropora cervicornis.</title>
        <authorList>
            <person name="Selwyn J.D."/>
            <person name="Vollmer S.V."/>
        </authorList>
    </citation>
    <scope>NUCLEOTIDE SEQUENCE</scope>
    <source>
        <strain evidence="2">K2</strain>
    </source>
</reference>
<evidence type="ECO:0000313" key="3">
    <source>
        <dbReference type="Proteomes" id="UP001249851"/>
    </source>
</evidence>
<dbReference type="Proteomes" id="UP001249851">
    <property type="component" value="Unassembled WGS sequence"/>
</dbReference>